<dbReference type="InterPro" id="IPR010968">
    <property type="entry name" value="RnfE"/>
</dbReference>
<keyword evidence="2" id="KW-0813">Transport</keyword>
<protein>
    <submittedName>
        <fullName evidence="9">Electron transport complex protein RnfE</fullName>
    </submittedName>
</protein>
<dbReference type="AlphaFoldDB" id="A0A3B0WIS8"/>
<keyword evidence="4" id="KW-1278">Translocase</keyword>
<evidence type="ECO:0000256" key="5">
    <source>
        <dbReference type="ARBA" id="ARBA00022982"/>
    </source>
</evidence>
<feature type="transmembrane region" description="Helical" evidence="8">
    <location>
        <begin position="57"/>
        <end position="74"/>
    </location>
</feature>
<name>A0A3B0WIS8_9ZZZZ</name>
<dbReference type="HAMAP" id="MF_00478">
    <property type="entry name" value="RsxE_RnfE"/>
    <property type="match status" value="1"/>
</dbReference>
<feature type="transmembrane region" description="Helical" evidence="8">
    <location>
        <begin position="111"/>
        <end position="130"/>
    </location>
</feature>
<keyword evidence="3 8" id="KW-0812">Transmembrane</keyword>
<evidence type="ECO:0000313" key="9">
    <source>
        <dbReference type="EMBL" id="VAW50537.1"/>
    </source>
</evidence>
<feature type="transmembrane region" description="Helical" evidence="8">
    <location>
        <begin position="32"/>
        <end position="51"/>
    </location>
</feature>
<accession>A0A3B0WIS8</accession>
<dbReference type="GO" id="GO:0005886">
    <property type="term" value="C:plasma membrane"/>
    <property type="evidence" value="ECO:0007669"/>
    <property type="project" value="TreeGrafter"/>
</dbReference>
<feature type="transmembrane region" description="Helical" evidence="8">
    <location>
        <begin position="142"/>
        <end position="163"/>
    </location>
</feature>
<sequence length="241" mass="25873">MTDDNTIQNNSAQDNSIQAIEISKSGLWTNNVALVQLLGLCPLLAVTGTVINGLGLGIATLITLVLSNSIVSLIRPWLKSEIRIPIFVLIIASIVTTIELIMNAWFHELYLILGIFIPLIVTNCSIIARAEAFASKNNLLDSALDGFMMGLGFTLVLIVLGGMRELIGFGTLFANAQLMFGDIGHSMTITISENYPGFLLAVLPPGAFIGLGLLIALKNVIDKRQSARQIVVIPNTQVATN</sequence>
<dbReference type="NCBIfam" id="TIGR01948">
    <property type="entry name" value="rnfE"/>
    <property type="match status" value="1"/>
</dbReference>
<evidence type="ECO:0000256" key="6">
    <source>
        <dbReference type="ARBA" id="ARBA00022989"/>
    </source>
</evidence>
<dbReference type="GO" id="GO:0012505">
    <property type="term" value="C:endomembrane system"/>
    <property type="evidence" value="ECO:0007669"/>
    <property type="project" value="UniProtKB-SubCell"/>
</dbReference>
<dbReference type="PANTHER" id="PTHR30586:SF0">
    <property type="entry name" value="ION-TRANSLOCATING OXIDOREDUCTASE COMPLEX SUBUNIT E"/>
    <property type="match status" value="1"/>
</dbReference>
<evidence type="ECO:0000256" key="8">
    <source>
        <dbReference type="SAM" id="Phobius"/>
    </source>
</evidence>
<feature type="transmembrane region" description="Helical" evidence="8">
    <location>
        <begin position="195"/>
        <end position="217"/>
    </location>
</feature>
<evidence type="ECO:0000256" key="7">
    <source>
        <dbReference type="ARBA" id="ARBA00023136"/>
    </source>
</evidence>
<evidence type="ECO:0000256" key="2">
    <source>
        <dbReference type="ARBA" id="ARBA00022448"/>
    </source>
</evidence>
<evidence type="ECO:0000256" key="1">
    <source>
        <dbReference type="ARBA" id="ARBA00004127"/>
    </source>
</evidence>
<reference evidence="9" key="1">
    <citation type="submission" date="2018-06" db="EMBL/GenBank/DDBJ databases">
        <authorList>
            <person name="Zhirakovskaya E."/>
        </authorList>
    </citation>
    <scope>NUCLEOTIDE SEQUENCE</scope>
</reference>
<dbReference type="PANTHER" id="PTHR30586">
    <property type="entry name" value="ELECTRON TRANSPORT COMPLEX PROTEIN RNFE"/>
    <property type="match status" value="1"/>
</dbReference>
<dbReference type="EMBL" id="UOFD01000015">
    <property type="protein sequence ID" value="VAW50537.1"/>
    <property type="molecule type" value="Genomic_DNA"/>
</dbReference>
<evidence type="ECO:0000256" key="3">
    <source>
        <dbReference type="ARBA" id="ARBA00022692"/>
    </source>
</evidence>
<evidence type="ECO:0000256" key="4">
    <source>
        <dbReference type="ARBA" id="ARBA00022967"/>
    </source>
</evidence>
<dbReference type="Pfam" id="PF02508">
    <property type="entry name" value="Rnf-Nqr"/>
    <property type="match status" value="1"/>
</dbReference>
<dbReference type="PIRSF" id="PIRSF006102">
    <property type="entry name" value="NQR_DE"/>
    <property type="match status" value="1"/>
</dbReference>
<gene>
    <name evidence="9" type="ORF">MNBD_GAMMA06-2268</name>
</gene>
<dbReference type="InterPro" id="IPR003667">
    <property type="entry name" value="NqrDE/RnfAE"/>
</dbReference>
<dbReference type="GO" id="GO:0022900">
    <property type="term" value="P:electron transport chain"/>
    <property type="evidence" value="ECO:0007669"/>
    <property type="project" value="InterPro"/>
</dbReference>
<comment type="subcellular location">
    <subcellularLocation>
        <location evidence="1">Endomembrane system</location>
        <topology evidence="1">Multi-pass membrane protein</topology>
    </subcellularLocation>
</comment>
<dbReference type="NCBIfam" id="NF009070">
    <property type="entry name" value="PRK12405.1"/>
    <property type="match status" value="1"/>
</dbReference>
<keyword evidence="6 8" id="KW-1133">Transmembrane helix</keyword>
<keyword evidence="5" id="KW-0249">Electron transport</keyword>
<proteinExistence type="inferred from homology"/>
<feature type="transmembrane region" description="Helical" evidence="8">
    <location>
        <begin position="86"/>
        <end position="105"/>
    </location>
</feature>
<keyword evidence="7 8" id="KW-0472">Membrane</keyword>
<organism evidence="9">
    <name type="scientific">hydrothermal vent metagenome</name>
    <dbReference type="NCBI Taxonomy" id="652676"/>
    <lineage>
        <taxon>unclassified sequences</taxon>
        <taxon>metagenomes</taxon>
        <taxon>ecological metagenomes</taxon>
    </lineage>
</organism>